<sequence>MLTREAIAEVERIENAHHKAIHSTCACRNHGPKAWKAWEDAASAWHAQRYATDRLWEDEFLADLRGSDRQAIDEAILFLEVDPWYFRSGYLKERLIRGLKAAQLTERDRKRLRNVIWNVAGGKNRREYRDYCSLAAVVGNCDLVRLLEDVSPERDLDAKGKFGYLLSYLQQNTKLSEPQR</sequence>
<dbReference type="EMBL" id="BAABRI010000005">
    <property type="protein sequence ID" value="GAA5481801.1"/>
    <property type="molecule type" value="Genomic_DNA"/>
</dbReference>
<dbReference type="Proteomes" id="UP001476282">
    <property type="component" value="Unassembled WGS sequence"/>
</dbReference>
<reference evidence="1 2" key="1">
    <citation type="submission" date="2024-02" db="EMBL/GenBank/DDBJ databases">
        <title>Haloferula sargassicola NBRC 104335.</title>
        <authorList>
            <person name="Ichikawa N."/>
            <person name="Katano-Makiyama Y."/>
            <person name="Hidaka K."/>
        </authorList>
    </citation>
    <scope>NUCLEOTIDE SEQUENCE [LARGE SCALE GENOMIC DNA]</scope>
    <source>
        <strain evidence="1 2">NBRC 104335</strain>
    </source>
</reference>
<evidence type="ECO:0000313" key="1">
    <source>
        <dbReference type="EMBL" id="GAA5481801.1"/>
    </source>
</evidence>
<accession>A0ABP9UN74</accession>
<keyword evidence="2" id="KW-1185">Reference proteome</keyword>
<dbReference type="RefSeq" id="WP_353565951.1">
    <property type="nucleotide sequence ID" value="NZ_BAABRI010000005.1"/>
</dbReference>
<organism evidence="1 2">
    <name type="scientific">Haloferula sargassicola</name>
    <dbReference type="NCBI Taxonomy" id="490096"/>
    <lineage>
        <taxon>Bacteria</taxon>
        <taxon>Pseudomonadati</taxon>
        <taxon>Verrucomicrobiota</taxon>
        <taxon>Verrucomicrobiia</taxon>
        <taxon>Verrucomicrobiales</taxon>
        <taxon>Verrucomicrobiaceae</taxon>
        <taxon>Haloferula</taxon>
    </lineage>
</organism>
<name>A0ABP9UN74_9BACT</name>
<evidence type="ECO:0000313" key="2">
    <source>
        <dbReference type="Proteomes" id="UP001476282"/>
    </source>
</evidence>
<gene>
    <name evidence="1" type="ORF">Hsar01_01012</name>
</gene>
<protein>
    <submittedName>
        <fullName evidence="1">Uncharacterized protein</fullName>
    </submittedName>
</protein>
<proteinExistence type="predicted"/>
<comment type="caution">
    <text evidence="1">The sequence shown here is derived from an EMBL/GenBank/DDBJ whole genome shotgun (WGS) entry which is preliminary data.</text>
</comment>